<keyword evidence="3" id="KW-1185">Reference proteome</keyword>
<evidence type="ECO:0000256" key="1">
    <source>
        <dbReference type="SAM" id="MobiDB-lite"/>
    </source>
</evidence>
<evidence type="ECO:0000313" key="3">
    <source>
        <dbReference type="Proteomes" id="UP000035762"/>
    </source>
</evidence>
<name>A0A090MRU5_AFIFE</name>
<dbReference type="AlphaFoldDB" id="A0A090MRU5"/>
<feature type="region of interest" description="Disordered" evidence="1">
    <location>
        <begin position="210"/>
        <end position="271"/>
    </location>
</feature>
<gene>
    <name evidence="2" type="ORF">BN961_01733</name>
</gene>
<evidence type="ECO:0000313" key="2">
    <source>
        <dbReference type="EMBL" id="CEG08319.1"/>
    </source>
</evidence>
<sequence length="271" mass="31094">MSLRGNALSQCRRQRIDAAAFDAVLRDDDLAARCARLIAERHVLERLAFEPLPKRLAPCDAETGIRRFQFADRDPLRRQDVAPVAIRSQPRPACAAECEDRRARLHALLALRRLETQRTILVPAKPSMTKREPHAKTFQPRQPCAQQRRGLEGFGKDPPARADEGVLPEPMRPVAQRLRRKRLDRRAQKRRRVVIARKENIERLAVGEVEPAPPGHQKFTRDRRHPVVHDDRRACRRHRLGRDQTGRTGPDNGNIRRAHDIKPASSLRLLP</sequence>
<dbReference type="EMBL" id="CCAZ020000001">
    <property type="protein sequence ID" value="CEG08319.1"/>
    <property type="molecule type" value="Genomic_DNA"/>
</dbReference>
<dbReference type="Proteomes" id="UP000035762">
    <property type="component" value="Unassembled WGS sequence"/>
</dbReference>
<proteinExistence type="predicted"/>
<comment type="caution">
    <text evidence="2">The sequence shown here is derived from an EMBL/GenBank/DDBJ whole genome shotgun (WGS) entry which is preliminary data.</text>
</comment>
<organism evidence="2 3">
    <name type="scientific">Afipia felis</name>
    <name type="common">Cat scratch disease bacillus</name>
    <dbReference type="NCBI Taxonomy" id="1035"/>
    <lineage>
        <taxon>Bacteria</taxon>
        <taxon>Pseudomonadati</taxon>
        <taxon>Pseudomonadota</taxon>
        <taxon>Alphaproteobacteria</taxon>
        <taxon>Hyphomicrobiales</taxon>
        <taxon>Nitrobacteraceae</taxon>
        <taxon>Afipia</taxon>
    </lineage>
</organism>
<reference evidence="2 3" key="1">
    <citation type="journal article" date="2014" name="Genome Announc.">
        <title>Genome Sequence of Afipia felis Strain 76713, Isolated in Hospital Water Using an Amoeba Co-Culture Procedure.</title>
        <authorList>
            <person name="Benamar S."/>
            <person name="La Scola B."/>
            <person name="Croce O."/>
        </authorList>
    </citation>
    <scope>NUCLEOTIDE SEQUENCE [LARGE SCALE GENOMIC DNA]</scope>
    <source>
        <strain evidence="2 3">76713</strain>
    </source>
</reference>
<protein>
    <submittedName>
        <fullName evidence="2">Uncharacterized protein</fullName>
    </submittedName>
</protein>
<accession>A0A090MRU5</accession>